<protein>
    <submittedName>
        <fullName evidence="4">Phosphoglycerate dehydrogenase</fullName>
    </submittedName>
</protein>
<dbReference type="EMBL" id="FMVT01000004">
    <property type="protein sequence ID" value="SCY43059.1"/>
    <property type="molecule type" value="Genomic_DNA"/>
</dbReference>
<dbReference type="RefSeq" id="WP_090742029.1">
    <property type="nucleotide sequence ID" value="NZ_FMVT01000004.1"/>
</dbReference>
<sequence>MTEDDGKLLILHQHPPEAVASLEAVAGGQARLRAVPPASPFGGPDADALLTFPAAMRGIGPDTPRPTGWPWQLRWVHFGSTGIDRMPRWLLEPELVTVSRGAQADAIAEYVVMMALAFEKRLPQILAHSPAAWAQPPLGGLSGRTVGLLGFGEIGRAVAARLVPFGVRLIAHRRHGARTGCPKVSAVTFDELLAESDHLVICTPLTDETRGMIDKSALAAMHRGAHLINVARGAIIDTDALREALDEDRLAMASLDVAVPEPPPEDHWLYTHPRVRLTGHVSHSGPLTRQRGQDILARNLRAFLQGRAEDMHGVVSREAGY</sequence>
<evidence type="ECO:0000313" key="5">
    <source>
        <dbReference type="Proteomes" id="UP000199502"/>
    </source>
</evidence>
<evidence type="ECO:0000313" key="4">
    <source>
        <dbReference type="EMBL" id="SCY43059.1"/>
    </source>
</evidence>
<proteinExistence type="predicted"/>
<accession>A0A1G5FV05</accession>
<dbReference type="Proteomes" id="UP000199502">
    <property type="component" value="Unassembled WGS sequence"/>
</dbReference>
<dbReference type="STRING" id="336292.SAMN05660710_01578"/>
<dbReference type="Pfam" id="PF02826">
    <property type="entry name" value="2-Hacid_dh_C"/>
    <property type="match status" value="1"/>
</dbReference>
<keyword evidence="2" id="KW-0520">NAD</keyword>
<reference evidence="4 5" key="1">
    <citation type="submission" date="2016-10" db="EMBL/GenBank/DDBJ databases">
        <authorList>
            <person name="de Groot N.N."/>
        </authorList>
    </citation>
    <scope>NUCLEOTIDE SEQUENCE [LARGE SCALE GENOMIC DNA]</scope>
    <source>
        <strain evidence="4 5">CGMCC 1.8925</strain>
    </source>
</reference>
<dbReference type="PANTHER" id="PTHR43333">
    <property type="entry name" value="2-HACID_DH_C DOMAIN-CONTAINING PROTEIN"/>
    <property type="match status" value="1"/>
</dbReference>
<dbReference type="InterPro" id="IPR036291">
    <property type="entry name" value="NAD(P)-bd_dom_sf"/>
</dbReference>
<name>A0A1G5FV05_9RHOB</name>
<dbReference type="PANTHER" id="PTHR43333:SF1">
    <property type="entry name" value="D-ISOMER SPECIFIC 2-HYDROXYACID DEHYDROGENASE NAD-BINDING DOMAIN-CONTAINING PROTEIN"/>
    <property type="match status" value="1"/>
</dbReference>
<dbReference type="SUPFAM" id="SSF51735">
    <property type="entry name" value="NAD(P)-binding Rossmann-fold domains"/>
    <property type="match status" value="1"/>
</dbReference>
<dbReference type="Gene3D" id="3.40.50.720">
    <property type="entry name" value="NAD(P)-binding Rossmann-like Domain"/>
    <property type="match status" value="2"/>
</dbReference>
<dbReference type="AlphaFoldDB" id="A0A1G5FV05"/>
<evidence type="ECO:0000259" key="3">
    <source>
        <dbReference type="Pfam" id="PF02826"/>
    </source>
</evidence>
<dbReference type="OrthoDB" id="9787219at2"/>
<dbReference type="GO" id="GO:0016491">
    <property type="term" value="F:oxidoreductase activity"/>
    <property type="evidence" value="ECO:0007669"/>
    <property type="project" value="UniProtKB-KW"/>
</dbReference>
<keyword evidence="1" id="KW-0560">Oxidoreductase</keyword>
<organism evidence="4 5">
    <name type="scientific">Paracoccus tibetensis</name>
    <dbReference type="NCBI Taxonomy" id="336292"/>
    <lineage>
        <taxon>Bacteria</taxon>
        <taxon>Pseudomonadati</taxon>
        <taxon>Pseudomonadota</taxon>
        <taxon>Alphaproteobacteria</taxon>
        <taxon>Rhodobacterales</taxon>
        <taxon>Paracoccaceae</taxon>
        <taxon>Paracoccus</taxon>
    </lineage>
</organism>
<evidence type="ECO:0000256" key="1">
    <source>
        <dbReference type="ARBA" id="ARBA00023002"/>
    </source>
</evidence>
<feature type="domain" description="D-isomer specific 2-hydroxyacid dehydrogenase NAD-binding" evidence="3">
    <location>
        <begin position="113"/>
        <end position="282"/>
    </location>
</feature>
<dbReference type="GO" id="GO:0051287">
    <property type="term" value="F:NAD binding"/>
    <property type="evidence" value="ECO:0007669"/>
    <property type="project" value="InterPro"/>
</dbReference>
<keyword evidence="5" id="KW-1185">Reference proteome</keyword>
<dbReference type="InterPro" id="IPR006140">
    <property type="entry name" value="D-isomer_DH_NAD-bd"/>
</dbReference>
<evidence type="ECO:0000256" key="2">
    <source>
        <dbReference type="ARBA" id="ARBA00023027"/>
    </source>
</evidence>
<gene>
    <name evidence="4" type="ORF">SAMN05660710_01578</name>
</gene>